<gene>
    <name evidence="2" type="ORF">C6568_12810</name>
</gene>
<name>A0A2R3QE36_9BURK</name>
<dbReference type="KEGG" id="mela:C6568_12810"/>
<evidence type="ECO:0000256" key="1">
    <source>
        <dbReference type="SAM" id="Phobius"/>
    </source>
</evidence>
<proteinExistence type="predicted"/>
<reference evidence="2 3" key="1">
    <citation type="submission" date="2018-03" db="EMBL/GenBank/DDBJ databases">
        <title>Genome sequencing of Melaminivora sp.</title>
        <authorList>
            <person name="Kim S.-J."/>
            <person name="Heo J."/>
            <person name="Ahn J.-H."/>
            <person name="Kwon S.-W."/>
        </authorList>
    </citation>
    <scope>NUCLEOTIDE SEQUENCE [LARGE SCALE GENOMIC DNA]</scope>
    <source>
        <strain evidence="2 3">SC2-9</strain>
    </source>
</reference>
<sequence length="79" mass="8156">MARIPDAKIESSDPPIHPRKVPAIVDLRRAVGVIAVVLALVLVVAGLGRLFATGDDPYLPESRTATGAAAPAIPVPPAR</sequence>
<protein>
    <submittedName>
        <fullName evidence="2">Uncharacterized protein</fullName>
    </submittedName>
</protein>
<feature type="transmembrane region" description="Helical" evidence="1">
    <location>
        <begin position="30"/>
        <end position="52"/>
    </location>
</feature>
<organism evidence="2 3">
    <name type="scientific">Melaminivora suipulveris</name>
    <dbReference type="NCBI Taxonomy" id="2109913"/>
    <lineage>
        <taxon>Bacteria</taxon>
        <taxon>Pseudomonadati</taxon>
        <taxon>Pseudomonadota</taxon>
        <taxon>Betaproteobacteria</taxon>
        <taxon>Burkholderiales</taxon>
        <taxon>Comamonadaceae</taxon>
        <taxon>Melaminivora</taxon>
    </lineage>
</organism>
<dbReference type="EMBL" id="CP027667">
    <property type="protein sequence ID" value="AVO50035.1"/>
    <property type="molecule type" value="Genomic_DNA"/>
</dbReference>
<dbReference type="AlphaFoldDB" id="A0A2R3QE36"/>
<keyword evidence="1" id="KW-0812">Transmembrane</keyword>
<evidence type="ECO:0000313" key="3">
    <source>
        <dbReference type="Proteomes" id="UP000237925"/>
    </source>
</evidence>
<evidence type="ECO:0000313" key="2">
    <source>
        <dbReference type="EMBL" id="AVO50035.1"/>
    </source>
</evidence>
<dbReference type="RefSeq" id="WP_106684462.1">
    <property type="nucleotide sequence ID" value="NZ_CP027667.1"/>
</dbReference>
<keyword evidence="1" id="KW-1133">Transmembrane helix</keyword>
<accession>A0A2R3QE36</accession>
<keyword evidence="3" id="KW-1185">Reference proteome</keyword>
<dbReference type="Proteomes" id="UP000237925">
    <property type="component" value="Chromosome"/>
</dbReference>
<keyword evidence="1" id="KW-0472">Membrane</keyword>